<reference evidence="4" key="1">
    <citation type="submission" date="2022-06" db="EMBL/GenBank/DDBJ databases">
        <title>Aeoliella straminimaris, a novel planctomycete from sediments.</title>
        <authorList>
            <person name="Vitorino I.R."/>
            <person name="Lage O.M."/>
        </authorList>
    </citation>
    <scope>NUCLEOTIDE SEQUENCE</scope>
    <source>
        <strain evidence="4">ICT_H6.2</strain>
    </source>
</reference>
<dbReference type="SUPFAM" id="SSF52317">
    <property type="entry name" value="Class I glutamine amidotransferase-like"/>
    <property type="match status" value="1"/>
</dbReference>
<comment type="caution">
    <text evidence="4">The sequence shown here is derived from an EMBL/GenBank/DDBJ whole genome shotgun (WGS) entry which is preliminary data.</text>
</comment>
<dbReference type="Gene3D" id="3.60.60.10">
    <property type="entry name" value="Penicillin V Acylase, Chain A"/>
    <property type="match status" value="1"/>
</dbReference>
<gene>
    <name evidence="4" type="ORF">NG895_13040</name>
</gene>
<dbReference type="AlphaFoldDB" id="A0A9X2JGK7"/>
<dbReference type="Gene3D" id="3.40.50.880">
    <property type="match status" value="1"/>
</dbReference>
<proteinExistence type="predicted"/>
<keyword evidence="1" id="KW-0732">Signal</keyword>
<feature type="domain" description="Biotin-protein ligase N-terminal" evidence="3">
    <location>
        <begin position="460"/>
        <end position="637"/>
    </location>
</feature>
<evidence type="ECO:0000313" key="5">
    <source>
        <dbReference type="Proteomes" id="UP001155241"/>
    </source>
</evidence>
<dbReference type="Pfam" id="PF09825">
    <property type="entry name" value="BPL_N"/>
    <property type="match status" value="1"/>
</dbReference>
<dbReference type="EMBL" id="JAMXLR010000043">
    <property type="protein sequence ID" value="MCO6044831.1"/>
    <property type="molecule type" value="Genomic_DNA"/>
</dbReference>
<organism evidence="4 5">
    <name type="scientific">Aeoliella straminimaris</name>
    <dbReference type="NCBI Taxonomy" id="2954799"/>
    <lineage>
        <taxon>Bacteria</taxon>
        <taxon>Pseudomonadati</taxon>
        <taxon>Planctomycetota</taxon>
        <taxon>Planctomycetia</taxon>
        <taxon>Pirellulales</taxon>
        <taxon>Lacipirellulaceae</taxon>
        <taxon>Aeoliella</taxon>
    </lineage>
</organism>
<dbReference type="Proteomes" id="UP001155241">
    <property type="component" value="Unassembled WGS sequence"/>
</dbReference>
<name>A0A9X2JGK7_9BACT</name>
<dbReference type="PROSITE" id="PS51273">
    <property type="entry name" value="GATASE_TYPE_1"/>
    <property type="match status" value="1"/>
</dbReference>
<evidence type="ECO:0000259" key="3">
    <source>
        <dbReference type="Pfam" id="PF09825"/>
    </source>
</evidence>
<dbReference type="PROSITE" id="PS51257">
    <property type="entry name" value="PROKAR_LIPOPROTEIN"/>
    <property type="match status" value="1"/>
</dbReference>
<dbReference type="InterPro" id="IPR019197">
    <property type="entry name" value="Biotin-prot_ligase_N"/>
</dbReference>
<evidence type="ECO:0000259" key="2">
    <source>
        <dbReference type="Pfam" id="PF03417"/>
    </source>
</evidence>
<feature type="domain" description="Peptidase C45 hydrolase" evidence="2">
    <location>
        <begin position="47"/>
        <end position="191"/>
    </location>
</feature>
<dbReference type="InterPro" id="IPR005079">
    <property type="entry name" value="Peptidase_C45_hydrolase"/>
</dbReference>
<evidence type="ECO:0000256" key="1">
    <source>
        <dbReference type="SAM" id="SignalP"/>
    </source>
</evidence>
<accession>A0A9X2JGK7</accession>
<dbReference type="RefSeq" id="WP_252852945.1">
    <property type="nucleotide sequence ID" value="NZ_JAMXLR010000043.1"/>
</dbReference>
<protein>
    <submittedName>
        <fullName evidence="4">BPL-N domain-containing protein</fullName>
    </submittedName>
</protein>
<feature type="signal peptide" evidence="1">
    <location>
        <begin position="1"/>
        <end position="26"/>
    </location>
</feature>
<keyword evidence="5" id="KW-1185">Reference proteome</keyword>
<feature type="chain" id="PRO_5040760467" evidence="1">
    <location>
        <begin position="27"/>
        <end position="663"/>
    </location>
</feature>
<dbReference type="Pfam" id="PF03417">
    <property type="entry name" value="AAT"/>
    <property type="match status" value="1"/>
</dbReference>
<evidence type="ECO:0000313" key="4">
    <source>
        <dbReference type="EMBL" id="MCO6044831.1"/>
    </source>
</evidence>
<dbReference type="InterPro" id="IPR029062">
    <property type="entry name" value="Class_I_gatase-like"/>
</dbReference>
<sequence length="663" mass="70806">MFPRSIRAARYWCAATLLVLSCWAGCADLLACTTAVISGRATVDGRPILWKNRDCADKPRNEVALLSEGRYRAVAVADAGKRAAAWMGVNEAGLCIENSLSRDLLQGPKPRKGPGNGGFIKQALLTCAKVEDVQRLLEATNKTGRKTRGNFGVIDAAGGAVMFEVGARTYKMFDANDAQIAPDGYIVRTNFATTAHDLPACPAVESVGALTAGKRYVRASELLASCGAGKLDTQTVVQRFTRDLMDDTGAAVPGSLNSDASEMPPAICNRTSISHNKTVSAAVFHGVRPGEDPRLTTMWVMLGDPKLSIAVPCFPTQSVVADPLEGAKGAELCELPRTLYDINRARQPGQIRTQGLADVWQDVLPLEAKHLQRVSAAREEWADSQVDDSQVDALHSELADACYQAMLAEIEQAKLTATEGKLVAYDNAAKSDLARVAIYDHSDGSANGPKNLLRILTQKSGFAAERVTPEQIRSGVLKRFDVLIMPGGSASSQSSHLQDAGLSRVREFVQAGGGYVGICAGSYLATTHYSWSLGILNARVWDRTHWDRGTGTVHLGLTQSGQEALTHPNPAAEVHYAQGPLLVRGLDAELPAYEVLASYQSGIGKRGAVAEVMPHTHAIVRSMHGEGRVICYSPHPEKLDGPNHLIAAGVRWASGTGVQAGGE</sequence>